<evidence type="ECO:0000313" key="1">
    <source>
        <dbReference type="EMBL" id="KAH6637047.1"/>
    </source>
</evidence>
<accession>A0ACB7PDS9</accession>
<gene>
    <name evidence="1" type="ORF">F5144DRAFT_569522</name>
</gene>
<dbReference type="EMBL" id="JAGIZQ010000003">
    <property type="protein sequence ID" value="KAH6637047.1"/>
    <property type="molecule type" value="Genomic_DNA"/>
</dbReference>
<sequence>MPTQPDEFGDKRTNTVVVNLGRPSLQILDHDGNITFSAPFTGSNTITRKSDGRTAIKTFENVKIVITANLSVVQGTTDAASRFTPGASPNPSRAGAVRIVEQGGDAALGICIDFPALLSVVIEDDGQGGNTPNELDRIAEVVKASLERKFRTAGFQYCLAGVNNKAPANSGDSFVLRPARFSFSVIHGDDDTSAICMGILLEDNHNAGSTPPPIEFTPKDSHVNPIPTGRTASVIFGHRVMANSFIVPGLIKSLSNVKCVSEKGDAGMRFEFKLPSHQIMARKYEEISGEMLFNMDGFSFNLDSPVSNLVFSPTNSSPTPPVKLSYTSPPQTMEWNSTDKIGLHVVSKSGVVEAEFSLTGTASWGRGPNPERYPNQLQLLFTFAPQLGVKIEAKKQEWWKSFFGGTNALPPHARDMDLKTPAISIDMTPMDYFLTTNLLFPGEHIFHVDDPSQTTEMQGLMTPRDTILTGMVRRK</sequence>
<organism evidence="1 2">
    <name type="scientific">Chaetomium tenue</name>
    <dbReference type="NCBI Taxonomy" id="1854479"/>
    <lineage>
        <taxon>Eukaryota</taxon>
        <taxon>Fungi</taxon>
        <taxon>Dikarya</taxon>
        <taxon>Ascomycota</taxon>
        <taxon>Pezizomycotina</taxon>
        <taxon>Sordariomycetes</taxon>
        <taxon>Sordariomycetidae</taxon>
        <taxon>Sordariales</taxon>
        <taxon>Chaetomiaceae</taxon>
        <taxon>Chaetomium</taxon>
    </lineage>
</organism>
<proteinExistence type="predicted"/>
<reference evidence="1 2" key="1">
    <citation type="journal article" date="2021" name="Nat. Commun.">
        <title>Genetic determinants of endophytism in the Arabidopsis root mycobiome.</title>
        <authorList>
            <person name="Mesny F."/>
            <person name="Miyauchi S."/>
            <person name="Thiergart T."/>
            <person name="Pickel B."/>
            <person name="Atanasova L."/>
            <person name="Karlsson M."/>
            <person name="Huettel B."/>
            <person name="Barry K.W."/>
            <person name="Haridas S."/>
            <person name="Chen C."/>
            <person name="Bauer D."/>
            <person name="Andreopoulos W."/>
            <person name="Pangilinan J."/>
            <person name="LaButti K."/>
            <person name="Riley R."/>
            <person name="Lipzen A."/>
            <person name="Clum A."/>
            <person name="Drula E."/>
            <person name="Henrissat B."/>
            <person name="Kohler A."/>
            <person name="Grigoriev I.V."/>
            <person name="Martin F.M."/>
            <person name="Hacquard S."/>
        </authorList>
    </citation>
    <scope>NUCLEOTIDE SEQUENCE [LARGE SCALE GENOMIC DNA]</scope>
    <source>
        <strain evidence="1 2">MPI-SDFR-AT-0079</strain>
    </source>
</reference>
<protein>
    <submittedName>
        <fullName evidence="1">Uncharacterized protein</fullName>
    </submittedName>
</protein>
<comment type="caution">
    <text evidence="1">The sequence shown here is derived from an EMBL/GenBank/DDBJ whole genome shotgun (WGS) entry which is preliminary data.</text>
</comment>
<keyword evidence="2" id="KW-1185">Reference proteome</keyword>
<evidence type="ECO:0000313" key="2">
    <source>
        <dbReference type="Proteomes" id="UP000724584"/>
    </source>
</evidence>
<name>A0ACB7PDS9_9PEZI</name>
<dbReference type="Proteomes" id="UP000724584">
    <property type="component" value="Unassembled WGS sequence"/>
</dbReference>